<name>A0ABW6UF23_9ACTN</name>
<feature type="domain" description="Fe2OG dioxygenase" evidence="7">
    <location>
        <begin position="103"/>
        <end position="226"/>
    </location>
</feature>
<dbReference type="InterPro" id="IPR006620">
    <property type="entry name" value="Pro_4_hyd_alph"/>
</dbReference>
<evidence type="ECO:0000256" key="3">
    <source>
        <dbReference type="ARBA" id="ARBA00022896"/>
    </source>
</evidence>
<keyword evidence="6" id="KW-0408">Iron</keyword>
<keyword evidence="4" id="KW-0223">Dioxygenase</keyword>
<proteinExistence type="predicted"/>
<keyword evidence="9" id="KW-1185">Reference proteome</keyword>
<dbReference type="InterPro" id="IPR044862">
    <property type="entry name" value="Pro_4_hyd_alph_FE2OG_OXY"/>
</dbReference>
<comment type="cofactor">
    <cofactor evidence="1">
        <name>L-ascorbate</name>
        <dbReference type="ChEBI" id="CHEBI:38290"/>
    </cofactor>
</comment>
<dbReference type="InterPro" id="IPR005123">
    <property type="entry name" value="Oxoglu/Fe-dep_dioxygenase_dom"/>
</dbReference>
<evidence type="ECO:0000256" key="1">
    <source>
        <dbReference type="ARBA" id="ARBA00001961"/>
    </source>
</evidence>
<keyword evidence="3" id="KW-0847">Vitamin C</keyword>
<dbReference type="EMBL" id="JBIAWJ010000004">
    <property type="protein sequence ID" value="MFF4522012.1"/>
    <property type="molecule type" value="Genomic_DNA"/>
</dbReference>
<evidence type="ECO:0000256" key="6">
    <source>
        <dbReference type="ARBA" id="ARBA00023004"/>
    </source>
</evidence>
<gene>
    <name evidence="8" type="ORF">ACFY1D_11280</name>
</gene>
<dbReference type="Pfam" id="PF13640">
    <property type="entry name" value="2OG-FeII_Oxy_3"/>
    <property type="match status" value="1"/>
</dbReference>
<protein>
    <submittedName>
        <fullName evidence="8">2OG-Fe(II) oxygenase</fullName>
    </submittedName>
</protein>
<dbReference type="PANTHER" id="PTHR12907">
    <property type="entry name" value="EGL NINE HOMOLOG-RELATED"/>
    <property type="match status" value="1"/>
</dbReference>
<evidence type="ECO:0000256" key="4">
    <source>
        <dbReference type="ARBA" id="ARBA00022964"/>
    </source>
</evidence>
<dbReference type="RefSeq" id="WP_387885600.1">
    <property type="nucleotide sequence ID" value="NZ_JBIAWJ010000004.1"/>
</dbReference>
<dbReference type="PROSITE" id="PS51471">
    <property type="entry name" value="FE2OG_OXY"/>
    <property type="match status" value="1"/>
</dbReference>
<dbReference type="Gene3D" id="2.60.120.620">
    <property type="entry name" value="q2cbj1_9rhob like domain"/>
    <property type="match status" value="1"/>
</dbReference>
<accession>A0ABW6UF23</accession>
<evidence type="ECO:0000256" key="5">
    <source>
        <dbReference type="ARBA" id="ARBA00023002"/>
    </source>
</evidence>
<dbReference type="PANTHER" id="PTHR12907:SF26">
    <property type="entry name" value="HIF PROLYL HYDROXYLASE, ISOFORM C"/>
    <property type="match status" value="1"/>
</dbReference>
<evidence type="ECO:0000256" key="2">
    <source>
        <dbReference type="ARBA" id="ARBA00022723"/>
    </source>
</evidence>
<evidence type="ECO:0000313" key="9">
    <source>
        <dbReference type="Proteomes" id="UP001602058"/>
    </source>
</evidence>
<dbReference type="Proteomes" id="UP001602058">
    <property type="component" value="Unassembled WGS sequence"/>
</dbReference>
<keyword evidence="5" id="KW-0560">Oxidoreductase</keyword>
<reference evidence="8 9" key="1">
    <citation type="submission" date="2024-10" db="EMBL/GenBank/DDBJ databases">
        <title>The Natural Products Discovery Center: Release of the First 8490 Sequenced Strains for Exploring Actinobacteria Biosynthetic Diversity.</title>
        <authorList>
            <person name="Kalkreuter E."/>
            <person name="Kautsar S.A."/>
            <person name="Yang D."/>
            <person name="Bader C.D."/>
            <person name="Teijaro C.N."/>
            <person name="Fluegel L."/>
            <person name="Davis C.M."/>
            <person name="Simpson J.R."/>
            <person name="Lauterbach L."/>
            <person name="Steele A.D."/>
            <person name="Gui C."/>
            <person name="Meng S."/>
            <person name="Li G."/>
            <person name="Viehrig K."/>
            <person name="Ye F."/>
            <person name="Su P."/>
            <person name="Kiefer A.F."/>
            <person name="Nichols A."/>
            <person name="Cepeda A.J."/>
            <person name="Yan W."/>
            <person name="Fan B."/>
            <person name="Jiang Y."/>
            <person name="Adhikari A."/>
            <person name="Zheng C.-J."/>
            <person name="Schuster L."/>
            <person name="Cowan T.M."/>
            <person name="Smanski M.J."/>
            <person name="Chevrette M.G."/>
            <person name="De Carvalho L.P.S."/>
            <person name="Shen B."/>
        </authorList>
    </citation>
    <scope>NUCLEOTIDE SEQUENCE [LARGE SCALE GENOMIC DNA]</scope>
    <source>
        <strain evidence="8 9">NPDC001390</strain>
    </source>
</reference>
<sequence length="230" mass="24890">MTEAVDTTAALEAPVSADAIWQSATKVCRITDFLPAPTAEGLLQRAVSAERDDLLPARVRGNHLDTRTRSSLAHRGFSAPELLTAIDAVVGQVERVLGVSCAGTRPAFTLNVHNDGDFYRAHQDVSPHDVASGLAAAKRVVTFVYYLHRTPAPFTGGALRMYDSALPLNVHHDGLRREDCTYRDYAPDHNSVVFFLPSALHEVMPVSCPGGGHANSRFAINGWLCRTDAS</sequence>
<organism evidence="8 9">
    <name type="scientific">Streptomyces bluensis</name>
    <dbReference type="NCBI Taxonomy" id="33897"/>
    <lineage>
        <taxon>Bacteria</taxon>
        <taxon>Bacillati</taxon>
        <taxon>Actinomycetota</taxon>
        <taxon>Actinomycetes</taxon>
        <taxon>Kitasatosporales</taxon>
        <taxon>Streptomycetaceae</taxon>
        <taxon>Streptomyces</taxon>
    </lineage>
</organism>
<dbReference type="InterPro" id="IPR051559">
    <property type="entry name" value="HIF_prolyl_hydroxylases"/>
</dbReference>
<keyword evidence="2" id="KW-0479">Metal-binding</keyword>
<comment type="caution">
    <text evidence="8">The sequence shown here is derived from an EMBL/GenBank/DDBJ whole genome shotgun (WGS) entry which is preliminary data.</text>
</comment>
<dbReference type="SMART" id="SM00702">
    <property type="entry name" value="P4Hc"/>
    <property type="match status" value="1"/>
</dbReference>
<evidence type="ECO:0000259" key="7">
    <source>
        <dbReference type="PROSITE" id="PS51471"/>
    </source>
</evidence>
<evidence type="ECO:0000313" key="8">
    <source>
        <dbReference type="EMBL" id="MFF4522012.1"/>
    </source>
</evidence>